<dbReference type="PANTHER" id="PTHR12143:SF39">
    <property type="entry name" value="SECRETED PROTEIN"/>
    <property type="match status" value="1"/>
</dbReference>
<proteinExistence type="predicted"/>
<feature type="domain" description="Glycosyl hydrolase family 92" evidence="1">
    <location>
        <begin position="240"/>
        <end position="767"/>
    </location>
</feature>
<dbReference type="GO" id="GO:0006516">
    <property type="term" value="P:glycoprotein catabolic process"/>
    <property type="evidence" value="ECO:0007669"/>
    <property type="project" value="TreeGrafter"/>
</dbReference>
<dbReference type="Gene3D" id="1.20.1050.60">
    <property type="entry name" value="alpha-1,2-mannosidase"/>
    <property type="match status" value="1"/>
</dbReference>
<keyword evidence="4" id="KW-1185">Reference proteome</keyword>
<evidence type="ECO:0000259" key="1">
    <source>
        <dbReference type="Pfam" id="PF07971"/>
    </source>
</evidence>
<dbReference type="GO" id="GO:0005829">
    <property type="term" value="C:cytosol"/>
    <property type="evidence" value="ECO:0007669"/>
    <property type="project" value="TreeGrafter"/>
</dbReference>
<dbReference type="Gene3D" id="3.30.2080.10">
    <property type="entry name" value="GH92 mannosidase domain"/>
    <property type="match status" value="1"/>
</dbReference>
<dbReference type="Pfam" id="PF07971">
    <property type="entry name" value="Glyco_hydro_92"/>
    <property type="match status" value="1"/>
</dbReference>
<accession>A0A2P7BE50</accession>
<organism evidence="3 4">
    <name type="scientific">Phyllobacterium sophorae</name>
    <dbReference type="NCBI Taxonomy" id="1520277"/>
    <lineage>
        <taxon>Bacteria</taxon>
        <taxon>Pseudomonadati</taxon>
        <taxon>Pseudomonadota</taxon>
        <taxon>Alphaproteobacteria</taxon>
        <taxon>Hyphomicrobiales</taxon>
        <taxon>Phyllobacteriaceae</taxon>
        <taxon>Phyllobacterium</taxon>
    </lineage>
</organism>
<sequence length="804" mass="85938">MALTQFVDLFVGTTDTTTGGGHSGNLNPGAQTPFGMVSFGPDTMGSGSGWGYGSGGYYKDSTIQYFSMTHLNGPGCRGQGAVAILPQESGSAISTGGVGYSHANESAEPGYYKVKFNNNIVSELTATTRTGMARFTWPDATKAFLTIDATRNNSNKSGVASSMVDLTFGADKQSLSGKAIASPFCEATWSQPVYFYATFDKKLKNTSPVANAVATLQFDLTDADKTVQLKVGISSVSAANAKANLEAENPGWMFDGPNGTKTKSSTIWNQRLNTIQIDLAKPENASKLTAATANYLKQFYSAFYRVYSGPIVFSDVNGDYRSMKQVNLGSAAGSVPQRATENVANYKFTADGKDASYKTHYSGFSMWDTYRSAAQLVAFIAPDEASDMMQSLVADAQQCGAFPHWVDGSEDTTPMQGDHAPNVVAGSYMFGARGFDLDNARKFMRQSASNTKSACNNKSSSLGQLGNYIKNGYVNTADSDRASSNTLEMITTDGSIGAFLQALPETAEVDQAEIQTLFKRAANWKNIFNDSTKTLGARNAAGAWQNGNFFHESTEPNYFWSFAQDWTALIDRLGFDAGTGKVDTAKGKAAAITRLNTLFSIPASTPFTGAGAEPTGRDLNGGEYSNNYYIGNEPAFQTPWAYNWAGAPKYAQYIIPVIMRKNFMMIPGGLPGNDDMGATSAWYVWAALGLYPVVPSAPGLAVSAPQFAGATVWLGNGKKLRIETDKEALLGDVRYINEMKLNGATYQGSWLPLDKIRNGGTLSFTLSATPTEWGTGDNLAPPSGPGADYSKATAKEATGVQIVQ</sequence>
<dbReference type="EMBL" id="PGGM01000004">
    <property type="protein sequence ID" value="PSH64732.1"/>
    <property type="molecule type" value="Genomic_DNA"/>
</dbReference>
<dbReference type="InterPro" id="IPR014718">
    <property type="entry name" value="GH-type_carb-bd"/>
</dbReference>
<dbReference type="InterPro" id="IPR050883">
    <property type="entry name" value="PNGase"/>
</dbReference>
<dbReference type="Pfam" id="PF17678">
    <property type="entry name" value="Glyco_hydro_92N"/>
    <property type="match status" value="1"/>
</dbReference>
<comment type="caution">
    <text evidence="3">The sequence shown here is derived from an EMBL/GenBank/DDBJ whole genome shotgun (WGS) entry which is preliminary data.</text>
</comment>
<protein>
    <submittedName>
        <fullName evidence="3">Glycoside hydrolase family 92 protein</fullName>
    </submittedName>
</protein>
<dbReference type="InterPro" id="IPR041371">
    <property type="entry name" value="GH92_N"/>
</dbReference>
<dbReference type="AlphaFoldDB" id="A0A2P7BE50"/>
<evidence type="ECO:0000313" key="3">
    <source>
        <dbReference type="EMBL" id="PSH64732.1"/>
    </source>
</evidence>
<keyword evidence="3" id="KW-0378">Hydrolase</keyword>
<dbReference type="InterPro" id="IPR008928">
    <property type="entry name" value="6-hairpin_glycosidase_sf"/>
</dbReference>
<dbReference type="InterPro" id="IPR012939">
    <property type="entry name" value="Glyco_hydro_92"/>
</dbReference>
<name>A0A2P7BE50_9HYPH</name>
<dbReference type="InterPro" id="IPR005887">
    <property type="entry name" value="GH92_a_mannosidase_put"/>
</dbReference>
<dbReference type="Proteomes" id="UP000241764">
    <property type="component" value="Unassembled WGS sequence"/>
</dbReference>
<dbReference type="Gene3D" id="1.20.1610.10">
    <property type="entry name" value="alpha-1,2-mannosidases domains"/>
    <property type="match status" value="1"/>
</dbReference>
<dbReference type="GO" id="GO:0030246">
    <property type="term" value="F:carbohydrate binding"/>
    <property type="evidence" value="ECO:0007669"/>
    <property type="project" value="InterPro"/>
</dbReference>
<gene>
    <name evidence="3" type="ORF">CU103_11795</name>
</gene>
<dbReference type="GO" id="GO:0005975">
    <property type="term" value="P:carbohydrate metabolic process"/>
    <property type="evidence" value="ECO:0007669"/>
    <property type="project" value="InterPro"/>
</dbReference>
<dbReference type="NCBIfam" id="TIGR01180">
    <property type="entry name" value="aman2_put"/>
    <property type="match status" value="1"/>
</dbReference>
<feature type="domain" description="Glycosyl hydrolase family 92 N-terminal" evidence="2">
    <location>
        <begin position="6"/>
        <end position="234"/>
    </location>
</feature>
<evidence type="ECO:0000259" key="2">
    <source>
        <dbReference type="Pfam" id="PF17678"/>
    </source>
</evidence>
<dbReference type="OrthoDB" id="9804511at2"/>
<dbReference type="PANTHER" id="PTHR12143">
    <property type="entry name" value="PEPTIDE N-GLYCANASE PNGASE -RELATED"/>
    <property type="match status" value="1"/>
</dbReference>
<dbReference type="GO" id="GO:0000224">
    <property type="term" value="F:peptide-N4-(N-acetyl-beta-glucosaminyl)asparagine amidase activity"/>
    <property type="evidence" value="ECO:0007669"/>
    <property type="project" value="TreeGrafter"/>
</dbReference>
<dbReference type="SUPFAM" id="SSF48208">
    <property type="entry name" value="Six-hairpin glycosidases"/>
    <property type="match status" value="1"/>
</dbReference>
<evidence type="ECO:0000313" key="4">
    <source>
        <dbReference type="Proteomes" id="UP000241764"/>
    </source>
</evidence>
<dbReference type="Gene3D" id="2.70.98.10">
    <property type="match status" value="1"/>
</dbReference>
<reference evidence="4" key="1">
    <citation type="submission" date="2017-11" db="EMBL/GenBank/DDBJ databases">
        <authorList>
            <person name="Kuznetsova I."/>
            <person name="Sazanova A."/>
            <person name="Chirak E."/>
            <person name="Safronova V."/>
            <person name="Willems A."/>
        </authorList>
    </citation>
    <scope>NUCLEOTIDE SEQUENCE [LARGE SCALE GENOMIC DNA]</scope>
    <source>
        <strain evidence="4">CCBAU 03422</strain>
    </source>
</reference>